<proteinExistence type="predicted"/>
<dbReference type="EMBL" id="MTBC01000016">
    <property type="protein sequence ID" value="OQD41500.1"/>
    <property type="molecule type" value="Genomic_DNA"/>
</dbReference>
<sequence>MAQQGYNKEWMNAPFNNGGYQNRGYQNRGYQNRGGYYPQQNQKPPKKSGAKYSIIRKGKFEGLTIVNAWNKSKGKGLITAKVSPYKDSSEYTAKTTGKKYITMIAEVVWTNSGQVRIIPCSMNIATKVISLPDLGMVITPNGNGLTSSGKKVTGYFGKFTR</sequence>
<protein>
    <submittedName>
        <fullName evidence="2">Uncharacterized protein</fullName>
    </submittedName>
</protein>
<organism evidence="2 3">
    <name type="scientific">Croceivirga radicis</name>
    <dbReference type="NCBI Taxonomy" id="1929488"/>
    <lineage>
        <taxon>Bacteria</taxon>
        <taxon>Pseudomonadati</taxon>
        <taxon>Bacteroidota</taxon>
        <taxon>Flavobacteriia</taxon>
        <taxon>Flavobacteriales</taxon>
        <taxon>Flavobacteriaceae</taxon>
        <taxon>Croceivirga</taxon>
    </lineage>
</organism>
<feature type="region of interest" description="Disordered" evidence="1">
    <location>
        <begin position="30"/>
        <end position="49"/>
    </location>
</feature>
<reference evidence="2 3" key="1">
    <citation type="submission" date="2016-12" db="EMBL/GenBank/DDBJ databases">
        <authorList>
            <person name="Song W.-J."/>
            <person name="Kurnit D.M."/>
        </authorList>
    </citation>
    <scope>NUCLEOTIDE SEQUENCE [LARGE SCALE GENOMIC DNA]</scope>
    <source>
        <strain evidence="2 3">HSG9</strain>
    </source>
</reference>
<dbReference type="RefSeq" id="WP_080319991.1">
    <property type="nucleotide sequence ID" value="NZ_MTBC01000016.1"/>
</dbReference>
<accession>A0A1V6LMU2</accession>
<dbReference type="AlphaFoldDB" id="A0A1V6LMU2"/>
<gene>
    <name evidence="2" type="ORF">BUL40_15595</name>
</gene>
<comment type="caution">
    <text evidence="2">The sequence shown here is derived from an EMBL/GenBank/DDBJ whole genome shotgun (WGS) entry which is preliminary data.</text>
</comment>
<dbReference type="OrthoDB" id="1359387at2"/>
<name>A0A1V6LMU2_9FLAO</name>
<evidence type="ECO:0000256" key="1">
    <source>
        <dbReference type="SAM" id="MobiDB-lite"/>
    </source>
</evidence>
<evidence type="ECO:0000313" key="3">
    <source>
        <dbReference type="Proteomes" id="UP000191680"/>
    </source>
</evidence>
<feature type="compositionally biased region" description="Low complexity" evidence="1">
    <location>
        <begin position="30"/>
        <end position="42"/>
    </location>
</feature>
<evidence type="ECO:0000313" key="2">
    <source>
        <dbReference type="EMBL" id="OQD41500.1"/>
    </source>
</evidence>
<keyword evidence="3" id="KW-1185">Reference proteome</keyword>
<dbReference type="Proteomes" id="UP000191680">
    <property type="component" value="Unassembled WGS sequence"/>
</dbReference>